<dbReference type="PANTHER" id="PTHR42850">
    <property type="entry name" value="METALLOPHOSPHOESTERASE"/>
    <property type="match status" value="1"/>
</dbReference>
<comment type="similarity">
    <text evidence="1">Belongs to the metallophosphoesterase superfamily. YfcE family.</text>
</comment>
<gene>
    <name evidence="3" type="ORF">OOT00_06975</name>
</gene>
<dbReference type="Pfam" id="PF12850">
    <property type="entry name" value="Metallophos_2"/>
    <property type="match status" value="1"/>
</dbReference>
<dbReference type="RefSeq" id="WP_265424593.1">
    <property type="nucleotide sequence ID" value="NZ_JAPFPW010000006.1"/>
</dbReference>
<dbReference type="InterPro" id="IPR050126">
    <property type="entry name" value="Ap4A_hydrolase"/>
</dbReference>
<sequence length="243" mass="27485">MTASFAILSDIHGNLEALMQVLKDMKSMGIMKGISLGDNIGYGPCPNEVVATLLANNIPSVLGNHESGILTLSEQAWFNSSARQALMRTQELLTPATMDHIRKYPRYDSFCDCRFVHGCPPADIRTYLFEKDDEEMVQLFGFFEESICFVGHTHDLDRILWDGTTLHRNMSAESIHCLKKHERAIINCGSVGQPRDGDNRAKYIIYDPLERCFLIRKVPYDIQKTVSAILKAGLPKVYADRLW</sequence>
<dbReference type="PIRSF" id="PIRSF000883">
    <property type="entry name" value="Pesterase_MJ0912"/>
    <property type="match status" value="1"/>
</dbReference>
<dbReference type="SUPFAM" id="SSF56300">
    <property type="entry name" value="Metallo-dependent phosphatases"/>
    <property type="match status" value="1"/>
</dbReference>
<dbReference type="InterPro" id="IPR011152">
    <property type="entry name" value="Pesterase_MJ0912"/>
</dbReference>
<dbReference type="InterPro" id="IPR024654">
    <property type="entry name" value="Calcineurin-like_PHP_lpxH"/>
</dbReference>
<keyword evidence="4" id="KW-1185">Reference proteome</keyword>
<evidence type="ECO:0000313" key="3">
    <source>
        <dbReference type="EMBL" id="MCW7753725.1"/>
    </source>
</evidence>
<feature type="domain" description="Calcineurin-like phosphoesterase" evidence="2">
    <location>
        <begin position="5"/>
        <end position="207"/>
    </location>
</feature>
<comment type="caution">
    <text evidence="3">The sequence shown here is derived from an EMBL/GenBank/DDBJ whole genome shotgun (WGS) entry which is preliminary data.</text>
</comment>
<proteinExistence type="inferred from homology"/>
<dbReference type="CDD" id="cd00838">
    <property type="entry name" value="MPP_superfamily"/>
    <property type="match status" value="1"/>
</dbReference>
<dbReference type="EMBL" id="JAPFPW010000006">
    <property type="protein sequence ID" value="MCW7753725.1"/>
    <property type="molecule type" value="Genomic_DNA"/>
</dbReference>
<dbReference type="Gene3D" id="3.60.21.10">
    <property type="match status" value="1"/>
</dbReference>
<protein>
    <submittedName>
        <fullName evidence="3">Metallophosphoesterase</fullName>
    </submittedName>
</protein>
<reference evidence="3 4" key="1">
    <citation type="submission" date="2022-11" db="EMBL/GenBank/DDBJ databases">
        <title>Desulfobotulus tamanensis H1 sp. nov. - anaerobic, alkaliphilic, sulphate reducing bacterium isolated from terrestrial mud volcano.</title>
        <authorList>
            <person name="Frolova A."/>
            <person name="Merkel A.Y."/>
            <person name="Slobodkin A.I."/>
        </authorList>
    </citation>
    <scope>NUCLEOTIDE SEQUENCE [LARGE SCALE GENOMIC DNA]</scope>
    <source>
        <strain evidence="3 4">H1</strain>
    </source>
</reference>
<name>A0ABT3N8E9_9BACT</name>
<dbReference type="Proteomes" id="UP001209681">
    <property type="component" value="Unassembled WGS sequence"/>
</dbReference>
<evidence type="ECO:0000259" key="2">
    <source>
        <dbReference type="Pfam" id="PF12850"/>
    </source>
</evidence>
<evidence type="ECO:0000256" key="1">
    <source>
        <dbReference type="ARBA" id="ARBA00008950"/>
    </source>
</evidence>
<organism evidence="3 4">
    <name type="scientific">Desulfobotulus pelophilus</name>
    <dbReference type="NCBI Taxonomy" id="2823377"/>
    <lineage>
        <taxon>Bacteria</taxon>
        <taxon>Pseudomonadati</taxon>
        <taxon>Thermodesulfobacteriota</taxon>
        <taxon>Desulfobacteria</taxon>
        <taxon>Desulfobacterales</taxon>
        <taxon>Desulfobacteraceae</taxon>
        <taxon>Desulfobotulus</taxon>
    </lineage>
</organism>
<dbReference type="InterPro" id="IPR029052">
    <property type="entry name" value="Metallo-depent_PP-like"/>
</dbReference>
<accession>A0ABT3N8E9</accession>
<evidence type="ECO:0000313" key="4">
    <source>
        <dbReference type="Proteomes" id="UP001209681"/>
    </source>
</evidence>
<dbReference type="PANTHER" id="PTHR42850:SF2">
    <property type="entry name" value="BLL5683 PROTEIN"/>
    <property type="match status" value="1"/>
</dbReference>